<feature type="transmembrane region" description="Helical" evidence="1">
    <location>
        <begin position="12"/>
        <end position="31"/>
    </location>
</feature>
<protein>
    <submittedName>
        <fullName evidence="2">Uncharacterized protein</fullName>
    </submittedName>
</protein>
<feature type="transmembrane region" description="Helical" evidence="1">
    <location>
        <begin position="190"/>
        <end position="211"/>
    </location>
</feature>
<feature type="transmembrane region" description="Helical" evidence="1">
    <location>
        <begin position="302"/>
        <end position="321"/>
    </location>
</feature>
<keyword evidence="1" id="KW-1133">Transmembrane helix</keyword>
<name>A0A6G4X026_9ACTN</name>
<keyword evidence="1" id="KW-0472">Membrane</keyword>
<sequence length="335" mass="35070">MGQDRTLARGARVFGALLIAVLALLSLGWIIRDFTKADEVTDVWWSWSGIPARSEDGVWTTSFTEPTLLLMYAVAAVTAARSSSAAAILAGTGTVTVLLRLPGLWNLNADWLQGISEGLKSKVLLSTSTMVVLGLVLVITAIAGRRPAGALPGGYGPGGGYGYGSAYGYGGPPADPAEEPPAGPTRGGGITAFVLLAAAAGVLAAWEIYWWQERGWDVYKHTLTGERSLVALLDVPGGWYSWALAAVALVAAVAALAGAPFSRPLGLMAGTLVAATGLFRVSSAWKLKLFERFDDLETVRQLNVATGLFALVVGLCVLLALSHGERRPARPTVPL</sequence>
<accession>A0A6G4X026</accession>
<keyword evidence="3" id="KW-1185">Reference proteome</keyword>
<keyword evidence="1" id="KW-0812">Transmembrane</keyword>
<feature type="transmembrane region" description="Helical" evidence="1">
    <location>
        <begin position="123"/>
        <end position="143"/>
    </location>
</feature>
<proteinExistence type="predicted"/>
<evidence type="ECO:0000256" key="1">
    <source>
        <dbReference type="SAM" id="Phobius"/>
    </source>
</evidence>
<gene>
    <name evidence="2" type="ORF">G5C65_21300</name>
</gene>
<dbReference type="Proteomes" id="UP000477722">
    <property type="component" value="Unassembled WGS sequence"/>
</dbReference>
<feature type="transmembrane region" description="Helical" evidence="1">
    <location>
        <begin position="239"/>
        <end position="258"/>
    </location>
</feature>
<organism evidence="2 3">
    <name type="scientific">Streptomyces boncukensis</name>
    <dbReference type="NCBI Taxonomy" id="2711219"/>
    <lineage>
        <taxon>Bacteria</taxon>
        <taxon>Bacillati</taxon>
        <taxon>Actinomycetota</taxon>
        <taxon>Actinomycetes</taxon>
        <taxon>Kitasatosporales</taxon>
        <taxon>Streptomycetaceae</taxon>
        <taxon>Streptomyces</taxon>
    </lineage>
</organism>
<dbReference type="AlphaFoldDB" id="A0A6G4X026"/>
<dbReference type="RefSeq" id="WP_165300499.1">
    <property type="nucleotide sequence ID" value="NZ_JAAKZZ010000238.1"/>
</dbReference>
<dbReference type="EMBL" id="JAAKZZ010000238">
    <property type="protein sequence ID" value="NGO70845.1"/>
    <property type="molecule type" value="Genomic_DNA"/>
</dbReference>
<feature type="transmembrane region" description="Helical" evidence="1">
    <location>
        <begin position="265"/>
        <end position="282"/>
    </location>
</feature>
<evidence type="ECO:0000313" key="2">
    <source>
        <dbReference type="EMBL" id="NGO70845.1"/>
    </source>
</evidence>
<comment type="caution">
    <text evidence="2">The sequence shown here is derived from an EMBL/GenBank/DDBJ whole genome shotgun (WGS) entry which is preliminary data.</text>
</comment>
<evidence type="ECO:0000313" key="3">
    <source>
        <dbReference type="Proteomes" id="UP000477722"/>
    </source>
</evidence>
<reference evidence="2 3" key="1">
    <citation type="submission" date="2020-02" db="EMBL/GenBank/DDBJ databases">
        <title>Whole-genome analyses of novel actinobacteria.</title>
        <authorList>
            <person name="Sahin N."/>
            <person name="Tatar D."/>
        </authorList>
    </citation>
    <scope>NUCLEOTIDE SEQUENCE [LARGE SCALE GENOMIC DNA]</scope>
    <source>
        <strain evidence="2 3">SB3404</strain>
    </source>
</reference>